<name>A0A7S3YHV5_9EUKA</name>
<dbReference type="InterPro" id="IPR000086">
    <property type="entry name" value="NUDIX_hydrolase_dom"/>
</dbReference>
<sequence>MCSDCIPGEFAFPGGAKEPSDVDMEETAKRELQEELLGIQIPPDDFHVRLFDVIKVQGFRRKYQVHIFVAFDKINKWLELLEVQHLNDNLYRRMEEFEDMLSTGEFWRLNMQHKMYVSPEVHHFEWMPLRTAVIMASSPHIQYVNDFQYQEFQKYGVQSREPVGEQMIEVLQVLLKELEPEHDVVI</sequence>
<accession>A0A7S3YHV5</accession>
<dbReference type="SUPFAM" id="SSF55811">
    <property type="entry name" value="Nudix"/>
    <property type="match status" value="1"/>
</dbReference>
<dbReference type="EMBL" id="HBIV01007301">
    <property type="protein sequence ID" value="CAE0652192.1"/>
    <property type="molecule type" value="Transcribed_RNA"/>
</dbReference>
<organism evidence="2">
    <name type="scientific">Lotharella globosa</name>
    <dbReference type="NCBI Taxonomy" id="91324"/>
    <lineage>
        <taxon>Eukaryota</taxon>
        <taxon>Sar</taxon>
        <taxon>Rhizaria</taxon>
        <taxon>Cercozoa</taxon>
        <taxon>Chlorarachniophyceae</taxon>
        <taxon>Lotharella</taxon>
    </lineage>
</organism>
<protein>
    <recommendedName>
        <fullName evidence="1">Nudix hydrolase domain-containing protein</fullName>
    </recommendedName>
</protein>
<reference evidence="2" key="1">
    <citation type="submission" date="2021-01" db="EMBL/GenBank/DDBJ databases">
        <authorList>
            <person name="Corre E."/>
            <person name="Pelletier E."/>
            <person name="Niang G."/>
            <person name="Scheremetjew M."/>
            <person name="Finn R."/>
            <person name="Kale V."/>
            <person name="Holt S."/>
            <person name="Cochrane G."/>
            <person name="Meng A."/>
            <person name="Brown T."/>
            <person name="Cohen L."/>
        </authorList>
    </citation>
    <scope>NUCLEOTIDE SEQUENCE</scope>
    <source>
        <strain evidence="2">CCCM811</strain>
    </source>
</reference>
<evidence type="ECO:0000259" key="1">
    <source>
        <dbReference type="Pfam" id="PF00293"/>
    </source>
</evidence>
<dbReference type="AlphaFoldDB" id="A0A7S3YHV5"/>
<feature type="domain" description="Nudix hydrolase" evidence="1">
    <location>
        <begin position="7"/>
        <end position="72"/>
    </location>
</feature>
<proteinExistence type="predicted"/>
<evidence type="ECO:0000313" key="2">
    <source>
        <dbReference type="EMBL" id="CAE0652192.1"/>
    </source>
</evidence>
<dbReference type="InterPro" id="IPR015797">
    <property type="entry name" value="NUDIX_hydrolase-like_dom_sf"/>
</dbReference>
<dbReference type="Gene3D" id="3.90.79.10">
    <property type="entry name" value="Nucleoside Triphosphate Pyrophosphohydrolase"/>
    <property type="match status" value="1"/>
</dbReference>
<dbReference type="Pfam" id="PF00293">
    <property type="entry name" value="NUDIX"/>
    <property type="match status" value="1"/>
</dbReference>
<gene>
    <name evidence="2" type="ORF">LGLO00237_LOCUS5409</name>
</gene>